<evidence type="ECO:0000256" key="4">
    <source>
        <dbReference type="ARBA" id="ARBA00022801"/>
    </source>
</evidence>
<evidence type="ECO:0000313" key="7">
    <source>
        <dbReference type="Proteomes" id="UP000322000"/>
    </source>
</evidence>
<gene>
    <name evidence="8" type="primary">LOC113495632</name>
</gene>
<keyword evidence="4" id="KW-0378">Hydrolase</keyword>
<dbReference type="GO" id="GO:0008239">
    <property type="term" value="F:dipeptidyl-peptidase activity"/>
    <property type="evidence" value="ECO:0007669"/>
    <property type="project" value="TreeGrafter"/>
</dbReference>
<dbReference type="Gene3D" id="3.40.50.1820">
    <property type="entry name" value="alpha/beta hydrolase"/>
    <property type="match status" value="1"/>
</dbReference>
<evidence type="ECO:0000256" key="2">
    <source>
        <dbReference type="ARBA" id="ARBA00022670"/>
    </source>
</evidence>
<dbReference type="InParanoid" id="A0A7E5VQ21"/>
<name>A0A7E5VQ21_TRINI</name>
<keyword evidence="7" id="KW-1185">Reference proteome</keyword>
<keyword evidence="3 6" id="KW-0732">Signal</keyword>
<dbReference type="Gene3D" id="1.20.120.980">
    <property type="entry name" value="Serine carboxypeptidase S28, SKS domain"/>
    <property type="match status" value="1"/>
</dbReference>
<accession>A0A7E5VQ21</accession>
<reference evidence="8" key="1">
    <citation type="submission" date="2025-08" db="UniProtKB">
        <authorList>
            <consortium name="RefSeq"/>
        </authorList>
    </citation>
    <scope>IDENTIFICATION</scope>
</reference>
<keyword evidence="2 8" id="KW-0645">Protease</keyword>
<dbReference type="Pfam" id="PF05577">
    <property type="entry name" value="Peptidase_S28"/>
    <property type="match status" value="1"/>
</dbReference>
<dbReference type="InterPro" id="IPR042269">
    <property type="entry name" value="Ser_carbopepase_S28_SKS"/>
</dbReference>
<evidence type="ECO:0000313" key="8">
    <source>
        <dbReference type="RefSeq" id="XP_026730261.1"/>
    </source>
</evidence>
<sequence length="461" mass="52478">MFLKVFLFIFAQTVCQSLALLRNDRNIVLFKHIYLRSLTLETIEQKIDHFNESDHRTFRSGYYTNMHLFKPGGPIILNIGGEGAISPREVESTAARGYELLADTNPAYYVFEHRYYGESKPFENPTVDDLKYLSSKLALADVAHMIRTIKGSGEFNNSKVIVVGGSYAGNLAAWMKVLYPDLVDAAYASSGPVLAKKNFFEYFEVVTETIKTYGSQDCVHEISAKFNRTQELLQSPEGIKEIKAEHSICPETDMTVPENQQLLFLLLIQKFAVDVQYGDPEIIKDLCQEPILSLPLWYDEDDETNCRDLNYNTRIHKIYEDYSSSWLWLYQTCTEFGYFQTTTSNNQMFGKSTIPLEFYLKTCKVIFGDEFDEQRIDQGVSNTNTMYGGLTPNVENTVFVNGDMDPWHKLGVLHELAPAAPAVYIMGSSHCHDITADPDDDGNVKEARVKIENYLKKWIGA</sequence>
<protein>
    <submittedName>
        <fullName evidence="8">Serine protease K12H4.7</fullName>
    </submittedName>
</protein>
<evidence type="ECO:0000256" key="3">
    <source>
        <dbReference type="ARBA" id="ARBA00022729"/>
    </source>
</evidence>
<dbReference type="GO" id="GO:0070008">
    <property type="term" value="F:serine-type exopeptidase activity"/>
    <property type="evidence" value="ECO:0007669"/>
    <property type="project" value="InterPro"/>
</dbReference>
<dbReference type="RefSeq" id="XP_026730261.1">
    <property type="nucleotide sequence ID" value="XM_026874460.1"/>
</dbReference>
<dbReference type="PANTHER" id="PTHR11010:SF5">
    <property type="entry name" value="RE36938P-RELATED"/>
    <property type="match status" value="1"/>
</dbReference>
<feature type="chain" id="PRO_5028797730" evidence="6">
    <location>
        <begin position="20"/>
        <end position="461"/>
    </location>
</feature>
<dbReference type="KEGG" id="tnl:113495632"/>
<comment type="similarity">
    <text evidence="1">Belongs to the peptidase S28 family.</text>
</comment>
<dbReference type="PANTHER" id="PTHR11010">
    <property type="entry name" value="PROTEASE S28 PRO-X CARBOXYPEPTIDASE-RELATED"/>
    <property type="match status" value="1"/>
</dbReference>
<feature type="signal peptide" evidence="6">
    <location>
        <begin position="1"/>
        <end position="19"/>
    </location>
</feature>
<dbReference type="SUPFAM" id="SSF53474">
    <property type="entry name" value="alpha/beta-Hydrolases"/>
    <property type="match status" value="1"/>
</dbReference>
<dbReference type="GO" id="GO:0006508">
    <property type="term" value="P:proteolysis"/>
    <property type="evidence" value="ECO:0007669"/>
    <property type="project" value="UniProtKB-KW"/>
</dbReference>
<evidence type="ECO:0000256" key="1">
    <source>
        <dbReference type="ARBA" id="ARBA00011079"/>
    </source>
</evidence>
<dbReference type="AlphaFoldDB" id="A0A7E5VQ21"/>
<dbReference type="GeneID" id="113495632"/>
<organism evidence="7 8">
    <name type="scientific">Trichoplusia ni</name>
    <name type="common">Cabbage looper</name>
    <dbReference type="NCBI Taxonomy" id="7111"/>
    <lineage>
        <taxon>Eukaryota</taxon>
        <taxon>Metazoa</taxon>
        <taxon>Ecdysozoa</taxon>
        <taxon>Arthropoda</taxon>
        <taxon>Hexapoda</taxon>
        <taxon>Insecta</taxon>
        <taxon>Pterygota</taxon>
        <taxon>Neoptera</taxon>
        <taxon>Endopterygota</taxon>
        <taxon>Lepidoptera</taxon>
        <taxon>Glossata</taxon>
        <taxon>Ditrysia</taxon>
        <taxon>Noctuoidea</taxon>
        <taxon>Noctuidae</taxon>
        <taxon>Plusiinae</taxon>
        <taxon>Trichoplusia</taxon>
    </lineage>
</organism>
<dbReference type="InterPro" id="IPR029058">
    <property type="entry name" value="AB_hydrolase_fold"/>
</dbReference>
<dbReference type="InterPro" id="IPR008758">
    <property type="entry name" value="Peptidase_S28"/>
</dbReference>
<dbReference type="OrthoDB" id="1735038at2759"/>
<evidence type="ECO:0000256" key="6">
    <source>
        <dbReference type="SAM" id="SignalP"/>
    </source>
</evidence>
<evidence type="ECO:0000256" key="5">
    <source>
        <dbReference type="ARBA" id="ARBA00023180"/>
    </source>
</evidence>
<proteinExistence type="inferred from homology"/>
<keyword evidence="5" id="KW-0325">Glycoprotein</keyword>
<dbReference type="Proteomes" id="UP000322000">
    <property type="component" value="Chromosome 7"/>
</dbReference>